<evidence type="ECO:0000259" key="2">
    <source>
        <dbReference type="Pfam" id="PF00329"/>
    </source>
</evidence>
<dbReference type="OrthoDB" id="3746692at2"/>
<feature type="domain" description="NADH:ubiquinone oxidoreductase 30kDa subunit" evidence="2">
    <location>
        <begin position="30"/>
        <end position="136"/>
    </location>
</feature>
<dbReference type="SUPFAM" id="SSF143243">
    <property type="entry name" value="Nqo5-like"/>
    <property type="match status" value="1"/>
</dbReference>
<feature type="non-terminal residue" evidence="3">
    <location>
        <position position="136"/>
    </location>
</feature>
<dbReference type="Pfam" id="PF00329">
    <property type="entry name" value="Complex1_30kDa"/>
    <property type="match status" value="1"/>
</dbReference>
<dbReference type="PANTHER" id="PTHR10884:SF14">
    <property type="entry name" value="NADH DEHYDROGENASE [UBIQUINONE] IRON-SULFUR PROTEIN 3, MITOCHONDRIAL"/>
    <property type="match status" value="1"/>
</dbReference>
<dbReference type="AlphaFoldDB" id="A0A2V4MYZ2"/>
<dbReference type="EMBL" id="PYBW01000287">
    <property type="protein sequence ID" value="PYC62594.1"/>
    <property type="molecule type" value="Genomic_DNA"/>
</dbReference>
<gene>
    <name evidence="3" type="ORF">C7C46_33375</name>
</gene>
<evidence type="ECO:0000256" key="1">
    <source>
        <dbReference type="ARBA" id="ARBA00007569"/>
    </source>
</evidence>
<keyword evidence="4" id="KW-1185">Reference proteome</keyword>
<sequence length="136" mass="14342">MTAAELTPEAAAAAIGPWATAAEAYQLVTVDVPAEHWTEALTAARDTLSLAFFDWLSAVDELAEGFAVCAHLAAVGDARTVRHLLLRTRVAREGAALPSAAGVYPGAGWHERETAEMFGIDFTGHPHLVPLLLPDG</sequence>
<dbReference type="GO" id="GO:0008137">
    <property type="term" value="F:NADH dehydrogenase (ubiquinone) activity"/>
    <property type="evidence" value="ECO:0007669"/>
    <property type="project" value="InterPro"/>
</dbReference>
<dbReference type="InterPro" id="IPR037232">
    <property type="entry name" value="NADH_quin_OxRdtase_su_C/D-like"/>
</dbReference>
<dbReference type="Gene3D" id="3.30.460.80">
    <property type="entry name" value="NADH:ubiquinone oxidoreductase, 30kDa subunit"/>
    <property type="match status" value="1"/>
</dbReference>
<comment type="caution">
    <text evidence="3">The sequence shown here is derived from an EMBL/GenBank/DDBJ whole genome shotgun (WGS) entry which is preliminary data.</text>
</comment>
<dbReference type="InterPro" id="IPR001268">
    <property type="entry name" value="NADH_UbQ_OxRdtase_30kDa_su"/>
</dbReference>
<dbReference type="RefSeq" id="WP_146259333.1">
    <property type="nucleotide sequence ID" value="NZ_PYBW01000287.1"/>
</dbReference>
<evidence type="ECO:0000313" key="4">
    <source>
        <dbReference type="Proteomes" id="UP000248039"/>
    </source>
</evidence>
<evidence type="ECO:0000313" key="3">
    <source>
        <dbReference type="EMBL" id="PYC62594.1"/>
    </source>
</evidence>
<organism evidence="3 4">
    <name type="scientific">Streptomyces tateyamensis</name>
    <dbReference type="NCBI Taxonomy" id="565073"/>
    <lineage>
        <taxon>Bacteria</taxon>
        <taxon>Bacillati</taxon>
        <taxon>Actinomycetota</taxon>
        <taxon>Actinomycetes</taxon>
        <taxon>Kitasatosporales</taxon>
        <taxon>Streptomycetaceae</taxon>
        <taxon>Streptomyces</taxon>
    </lineage>
</organism>
<dbReference type="Proteomes" id="UP000248039">
    <property type="component" value="Unassembled WGS sequence"/>
</dbReference>
<reference evidence="3 4" key="1">
    <citation type="submission" date="2018-03" db="EMBL/GenBank/DDBJ databases">
        <title>Bioinformatic expansion and discovery of thiopeptide antibiotics.</title>
        <authorList>
            <person name="Schwalen C.J."/>
            <person name="Hudson G.A."/>
            <person name="Mitchell D.A."/>
        </authorList>
    </citation>
    <scope>NUCLEOTIDE SEQUENCE [LARGE SCALE GENOMIC DNA]</scope>
    <source>
        <strain evidence="3 4">ATCC 21389</strain>
    </source>
</reference>
<accession>A0A2V4MYZ2</accession>
<comment type="similarity">
    <text evidence="1">Belongs to the complex I 30 kDa subunit family.</text>
</comment>
<dbReference type="PANTHER" id="PTHR10884">
    <property type="entry name" value="NADH DEHYDROGENASE UBIQUINONE IRON-SULFUR PROTEIN 3"/>
    <property type="match status" value="1"/>
</dbReference>
<protein>
    <submittedName>
        <fullName evidence="3">Dehydrogenase</fullName>
    </submittedName>
</protein>
<proteinExistence type="inferred from homology"/>
<name>A0A2V4MYZ2_9ACTN</name>